<sequence length="239" mass="25052">MDLTNRTVVVLGGGSGIGLGIARAALANGARIVLGGRTREKLDRALESLDAKERGRCISVDITREADVVRLFESVPDVDHVVVTAAVLAYQPIREFDMEAARRTIDSKIVAALLIAKHGGARLRPGGSITFTTGVATDRPSPGGAVVGAVNGAIDCFIRGAASELAPIRVNALSPGWVDTELWDTMGTDKASRFAAMAQRLPTGRIGTPDDLGHAAVFLMTNGFTTGTVLHVDGGHRFV</sequence>
<dbReference type="NCBIfam" id="NF005449">
    <property type="entry name" value="PRK07041.1"/>
    <property type="match status" value="1"/>
</dbReference>
<evidence type="ECO:0000256" key="1">
    <source>
        <dbReference type="ARBA" id="ARBA00006484"/>
    </source>
</evidence>
<accession>A0ABZ2K2I7</accession>
<dbReference type="PRINTS" id="PR00081">
    <property type="entry name" value="GDHRDH"/>
</dbReference>
<dbReference type="InterPro" id="IPR002347">
    <property type="entry name" value="SDR_fam"/>
</dbReference>
<reference evidence="3 4" key="1">
    <citation type="submission" date="2021-12" db="EMBL/GenBank/DDBJ databases">
        <title>Discovery of the Pendulisporaceae a myxobacterial family with distinct sporulation behavior and unique specialized metabolism.</title>
        <authorList>
            <person name="Garcia R."/>
            <person name="Popoff A."/>
            <person name="Bader C.D."/>
            <person name="Loehr J."/>
            <person name="Walesch S."/>
            <person name="Walt C."/>
            <person name="Boldt J."/>
            <person name="Bunk B."/>
            <person name="Haeckl F.J.F.P.J."/>
            <person name="Gunesch A.P."/>
            <person name="Birkelbach J."/>
            <person name="Nuebel U."/>
            <person name="Pietschmann T."/>
            <person name="Bach T."/>
            <person name="Mueller R."/>
        </authorList>
    </citation>
    <scope>NUCLEOTIDE SEQUENCE [LARGE SCALE GENOMIC DNA]</scope>
    <source>
        <strain evidence="3 4">MSr12523</strain>
    </source>
</reference>
<dbReference type="SUPFAM" id="SSF51735">
    <property type="entry name" value="NAD(P)-binding Rossmann-fold domains"/>
    <property type="match status" value="1"/>
</dbReference>
<dbReference type="EMBL" id="CP089982">
    <property type="protein sequence ID" value="WXA92942.1"/>
    <property type="molecule type" value="Genomic_DNA"/>
</dbReference>
<comment type="similarity">
    <text evidence="1">Belongs to the short-chain dehydrogenases/reductases (SDR) family.</text>
</comment>
<name>A0ABZ2K2I7_9BACT</name>
<dbReference type="PANTHER" id="PTHR43477:SF1">
    <property type="entry name" value="DIHYDROANTICAPSIN 7-DEHYDROGENASE"/>
    <property type="match status" value="1"/>
</dbReference>
<keyword evidence="2" id="KW-0560">Oxidoreductase</keyword>
<dbReference type="InterPro" id="IPR051122">
    <property type="entry name" value="SDR_DHRS6-like"/>
</dbReference>
<dbReference type="Gene3D" id="3.40.50.720">
    <property type="entry name" value="NAD(P)-binding Rossmann-like Domain"/>
    <property type="match status" value="1"/>
</dbReference>
<dbReference type="Proteomes" id="UP001379533">
    <property type="component" value="Chromosome"/>
</dbReference>
<dbReference type="PANTHER" id="PTHR43477">
    <property type="entry name" value="DIHYDROANTICAPSIN 7-DEHYDROGENASE"/>
    <property type="match status" value="1"/>
</dbReference>
<gene>
    <name evidence="3" type="ORF">LZC95_41645</name>
</gene>
<protein>
    <submittedName>
        <fullName evidence="3">SDR family oxidoreductase</fullName>
    </submittedName>
</protein>
<dbReference type="RefSeq" id="WP_394843541.1">
    <property type="nucleotide sequence ID" value="NZ_CP089982.1"/>
</dbReference>
<evidence type="ECO:0000313" key="3">
    <source>
        <dbReference type="EMBL" id="WXA92942.1"/>
    </source>
</evidence>
<proteinExistence type="inferred from homology"/>
<keyword evidence="4" id="KW-1185">Reference proteome</keyword>
<dbReference type="Pfam" id="PF13561">
    <property type="entry name" value="adh_short_C2"/>
    <property type="match status" value="1"/>
</dbReference>
<dbReference type="InterPro" id="IPR036291">
    <property type="entry name" value="NAD(P)-bd_dom_sf"/>
</dbReference>
<evidence type="ECO:0000313" key="4">
    <source>
        <dbReference type="Proteomes" id="UP001379533"/>
    </source>
</evidence>
<evidence type="ECO:0000256" key="2">
    <source>
        <dbReference type="ARBA" id="ARBA00023002"/>
    </source>
</evidence>
<organism evidence="3 4">
    <name type="scientific">Pendulispora brunnea</name>
    <dbReference type="NCBI Taxonomy" id="2905690"/>
    <lineage>
        <taxon>Bacteria</taxon>
        <taxon>Pseudomonadati</taxon>
        <taxon>Myxococcota</taxon>
        <taxon>Myxococcia</taxon>
        <taxon>Myxococcales</taxon>
        <taxon>Sorangiineae</taxon>
        <taxon>Pendulisporaceae</taxon>
        <taxon>Pendulispora</taxon>
    </lineage>
</organism>